<evidence type="ECO:0000256" key="3">
    <source>
        <dbReference type="ARBA" id="ARBA00022729"/>
    </source>
</evidence>
<evidence type="ECO:0000256" key="4">
    <source>
        <dbReference type="ARBA" id="ARBA00023008"/>
    </source>
</evidence>
<dbReference type="InterPro" id="IPR032694">
    <property type="entry name" value="CopC/D"/>
</dbReference>
<dbReference type="InterPro" id="IPR014755">
    <property type="entry name" value="Cu-Rt/internalin_Ig-like"/>
</dbReference>
<feature type="domain" description="CopC" evidence="8">
    <location>
        <begin position="25"/>
        <end position="119"/>
    </location>
</feature>
<accession>A0ABW1NH57</accession>
<evidence type="ECO:0000313" key="9">
    <source>
        <dbReference type="EMBL" id="MFC6081877.1"/>
    </source>
</evidence>
<evidence type="ECO:0000256" key="1">
    <source>
        <dbReference type="ARBA" id="ARBA00004196"/>
    </source>
</evidence>
<sequence length="248" mass="23864">MRRLLTVLLVACAALATAVAPAQAHNVLTGSDPKNGAQVTAVPARVTLTFDQPVRVEFAQLALTTPSRAIVKIPDLKVRGTKLIGTVPTATAGAGVYAVGYQIVSNDGHPVTGTILFTVTSGTPPPPTTTAGTTPTPGTSTTPVPPADGAGTPTAGAGAGNPTAGTGPGNPTAGAEAGNPTAGAGAGDPADASGAGDPADGVRVATSAVPQAGGGSWVWGLLVVALLLSGLGILVVVRRPAAGRGQGA</sequence>
<evidence type="ECO:0000256" key="5">
    <source>
        <dbReference type="SAM" id="MobiDB-lite"/>
    </source>
</evidence>
<dbReference type="Proteomes" id="UP001596137">
    <property type="component" value="Unassembled WGS sequence"/>
</dbReference>
<reference evidence="10" key="1">
    <citation type="journal article" date="2019" name="Int. J. Syst. Evol. Microbiol.">
        <title>The Global Catalogue of Microorganisms (GCM) 10K type strain sequencing project: providing services to taxonomists for standard genome sequencing and annotation.</title>
        <authorList>
            <consortium name="The Broad Institute Genomics Platform"/>
            <consortium name="The Broad Institute Genome Sequencing Center for Infectious Disease"/>
            <person name="Wu L."/>
            <person name="Ma J."/>
        </authorList>
    </citation>
    <scope>NUCLEOTIDE SEQUENCE [LARGE SCALE GENOMIC DNA]</scope>
    <source>
        <strain evidence="10">JCM 30346</strain>
    </source>
</reference>
<evidence type="ECO:0000256" key="6">
    <source>
        <dbReference type="SAM" id="Phobius"/>
    </source>
</evidence>
<dbReference type="RefSeq" id="WP_380750723.1">
    <property type="nucleotide sequence ID" value="NZ_JBHSRF010000012.1"/>
</dbReference>
<feature type="region of interest" description="Disordered" evidence="5">
    <location>
        <begin position="116"/>
        <end position="200"/>
    </location>
</feature>
<gene>
    <name evidence="9" type="ORF">ACFP1K_11975</name>
</gene>
<feature type="compositionally biased region" description="Low complexity" evidence="5">
    <location>
        <begin position="129"/>
        <end position="200"/>
    </location>
</feature>
<keyword evidence="6" id="KW-1133">Transmembrane helix</keyword>
<keyword evidence="2" id="KW-0479">Metal-binding</keyword>
<comment type="subcellular location">
    <subcellularLocation>
        <location evidence="1">Cell envelope</location>
    </subcellularLocation>
</comment>
<dbReference type="SUPFAM" id="SSF81296">
    <property type="entry name" value="E set domains"/>
    <property type="match status" value="1"/>
</dbReference>
<dbReference type="PANTHER" id="PTHR34820:SF4">
    <property type="entry name" value="INNER MEMBRANE PROTEIN YEBZ"/>
    <property type="match status" value="1"/>
</dbReference>
<keyword evidence="6" id="KW-0812">Transmembrane</keyword>
<dbReference type="InterPro" id="IPR007348">
    <property type="entry name" value="CopC_dom"/>
</dbReference>
<comment type="caution">
    <text evidence="9">The sequence shown here is derived from an EMBL/GenBank/DDBJ whole genome shotgun (WGS) entry which is preliminary data.</text>
</comment>
<keyword evidence="3 7" id="KW-0732">Signal</keyword>
<evidence type="ECO:0000256" key="7">
    <source>
        <dbReference type="SAM" id="SignalP"/>
    </source>
</evidence>
<feature type="transmembrane region" description="Helical" evidence="6">
    <location>
        <begin position="217"/>
        <end position="237"/>
    </location>
</feature>
<keyword evidence="4" id="KW-0186">Copper</keyword>
<keyword evidence="10" id="KW-1185">Reference proteome</keyword>
<organism evidence="9 10">
    <name type="scientific">Sphaerisporangium aureirubrum</name>
    <dbReference type="NCBI Taxonomy" id="1544736"/>
    <lineage>
        <taxon>Bacteria</taxon>
        <taxon>Bacillati</taxon>
        <taxon>Actinomycetota</taxon>
        <taxon>Actinomycetes</taxon>
        <taxon>Streptosporangiales</taxon>
        <taxon>Streptosporangiaceae</taxon>
        <taxon>Sphaerisporangium</taxon>
    </lineage>
</organism>
<evidence type="ECO:0000313" key="10">
    <source>
        <dbReference type="Proteomes" id="UP001596137"/>
    </source>
</evidence>
<dbReference type="Pfam" id="PF04234">
    <property type="entry name" value="CopC"/>
    <property type="match status" value="1"/>
</dbReference>
<name>A0ABW1NH57_9ACTN</name>
<keyword evidence="6" id="KW-0472">Membrane</keyword>
<protein>
    <submittedName>
        <fullName evidence="9">Copper resistance CopC family protein</fullName>
    </submittedName>
</protein>
<feature type="signal peptide" evidence="7">
    <location>
        <begin position="1"/>
        <end position="24"/>
    </location>
</feature>
<dbReference type="Gene3D" id="2.60.40.1220">
    <property type="match status" value="1"/>
</dbReference>
<feature type="chain" id="PRO_5046086020" evidence="7">
    <location>
        <begin position="25"/>
        <end position="248"/>
    </location>
</feature>
<dbReference type="EMBL" id="JBHSRF010000012">
    <property type="protein sequence ID" value="MFC6081877.1"/>
    <property type="molecule type" value="Genomic_DNA"/>
</dbReference>
<dbReference type="InterPro" id="IPR014756">
    <property type="entry name" value="Ig_E-set"/>
</dbReference>
<evidence type="ECO:0000256" key="2">
    <source>
        <dbReference type="ARBA" id="ARBA00022723"/>
    </source>
</evidence>
<dbReference type="PANTHER" id="PTHR34820">
    <property type="entry name" value="INNER MEMBRANE PROTEIN YEBZ"/>
    <property type="match status" value="1"/>
</dbReference>
<proteinExistence type="predicted"/>
<evidence type="ECO:0000259" key="8">
    <source>
        <dbReference type="Pfam" id="PF04234"/>
    </source>
</evidence>